<evidence type="ECO:0000259" key="1">
    <source>
        <dbReference type="PROSITE" id="PS50879"/>
    </source>
</evidence>
<dbReference type="InterPro" id="IPR036397">
    <property type="entry name" value="RNaseH_sf"/>
</dbReference>
<protein>
    <recommendedName>
        <fullName evidence="1">RNase H type-1 domain-containing protein</fullName>
    </recommendedName>
</protein>
<dbReference type="GO" id="GO:0003676">
    <property type="term" value="F:nucleic acid binding"/>
    <property type="evidence" value="ECO:0007669"/>
    <property type="project" value="InterPro"/>
</dbReference>
<evidence type="ECO:0000313" key="2">
    <source>
        <dbReference type="EMBL" id="KAK2637319.1"/>
    </source>
</evidence>
<dbReference type="InterPro" id="IPR012337">
    <property type="entry name" value="RNaseH-like_sf"/>
</dbReference>
<dbReference type="PANTHER" id="PTHR17630">
    <property type="entry name" value="DIENELACTONE HYDROLASE"/>
    <property type="match status" value="1"/>
</dbReference>
<dbReference type="SUPFAM" id="SSF53474">
    <property type="entry name" value="alpha/beta-Hydrolases"/>
    <property type="match status" value="1"/>
</dbReference>
<dbReference type="InterPro" id="IPR029058">
    <property type="entry name" value="AB_hydrolase_fold"/>
</dbReference>
<proteinExistence type="predicted"/>
<dbReference type="GO" id="GO:0004523">
    <property type="term" value="F:RNA-DNA hybrid ribonuclease activity"/>
    <property type="evidence" value="ECO:0007669"/>
    <property type="project" value="InterPro"/>
</dbReference>
<dbReference type="PANTHER" id="PTHR17630:SF52">
    <property type="entry name" value="ENDO-1,3-1,4-BETA-D-GLUCANASE-LIKE PROTEIN"/>
    <property type="match status" value="1"/>
</dbReference>
<dbReference type="PROSITE" id="PS50879">
    <property type="entry name" value="RNASE_H_1"/>
    <property type="match status" value="1"/>
</dbReference>
<organism evidence="2 3">
    <name type="scientific">Dipteronia dyeriana</name>
    <dbReference type="NCBI Taxonomy" id="168575"/>
    <lineage>
        <taxon>Eukaryota</taxon>
        <taxon>Viridiplantae</taxon>
        <taxon>Streptophyta</taxon>
        <taxon>Embryophyta</taxon>
        <taxon>Tracheophyta</taxon>
        <taxon>Spermatophyta</taxon>
        <taxon>Magnoliopsida</taxon>
        <taxon>eudicotyledons</taxon>
        <taxon>Gunneridae</taxon>
        <taxon>Pentapetalae</taxon>
        <taxon>rosids</taxon>
        <taxon>malvids</taxon>
        <taxon>Sapindales</taxon>
        <taxon>Sapindaceae</taxon>
        <taxon>Hippocastanoideae</taxon>
        <taxon>Acereae</taxon>
        <taxon>Dipteronia</taxon>
    </lineage>
</organism>
<dbReference type="InterPro" id="IPR044730">
    <property type="entry name" value="RNase_H-like_dom_plant"/>
</dbReference>
<dbReference type="Gene3D" id="3.30.420.10">
    <property type="entry name" value="Ribonuclease H-like superfamily/Ribonuclease H"/>
    <property type="match status" value="1"/>
</dbReference>
<evidence type="ECO:0000313" key="3">
    <source>
        <dbReference type="Proteomes" id="UP001280121"/>
    </source>
</evidence>
<dbReference type="InterPro" id="IPR002156">
    <property type="entry name" value="RNaseH_domain"/>
</dbReference>
<dbReference type="EMBL" id="JANJYI010000009">
    <property type="protein sequence ID" value="KAK2637319.1"/>
    <property type="molecule type" value="Genomic_DNA"/>
</dbReference>
<dbReference type="Proteomes" id="UP001280121">
    <property type="component" value="Unassembled WGS sequence"/>
</dbReference>
<dbReference type="Gene3D" id="3.40.50.1820">
    <property type="entry name" value="alpha/beta hydrolase"/>
    <property type="match status" value="1"/>
</dbReference>
<dbReference type="Pfam" id="PF13456">
    <property type="entry name" value="RVT_3"/>
    <property type="match status" value="1"/>
</dbReference>
<dbReference type="InterPro" id="IPR002925">
    <property type="entry name" value="Dienelactn_hydro"/>
</dbReference>
<sequence length="249" mass="26999">MRIQSRFRRDYVAKGMKSLNSVSCLKGTLQTKVAATGFLAVVPDFFFGDPANSTDPHFDRDSWLKNHITMSYEDAKPVIAALRSKGVSDIGAAGICWGGKVVVKLAAGSDDIQDAALLHPSRVTKDDINIEVDDIPEGILKLTLENSPGLWITSQQKKDSLKAFWSPPSVDTLKFNVDGSVRGSPDMAGIGGVLRNCNGKVLCLFSLHMGILDSNVVELRAIHKACKICYDARLASNIEIVSDSKTVFS</sequence>
<accession>A0AAD9WMW9</accession>
<dbReference type="Pfam" id="PF01738">
    <property type="entry name" value="DLH"/>
    <property type="match status" value="1"/>
</dbReference>
<name>A0AAD9WMW9_9ROSI</name>
<gene>
    <name evidence="2" type="ORF">Ddye_032111</name>
</gene>
<feature type="domain" description="RNase H type-1" evidence="1">
    <location>
        <begin position="169"/>
        <end position="249"/>
    </location>
</feature>
<reference evidence="2" key="1">
    <citation type="journal article" date="2023" name="Plant J.">
        <title>Genome sequences and population genomics provide insights into the demographic history, inbreeding, and mutation load of two 'living fossil' tree species of Dipteronia.</title>
        <authorList>
            <person name="Feng Y."/>
            <person name="Comes H.P."/>
            <person name="Chen J."/>
            <person name="Zhu S."/>
            <person name="Lu R."/>
            <person name="Zhang X."/>
            <person name="Li P."/>
            <person name="Qiu J."/>
            <person name="Olsen K.M."/>
            <person name="Qiu Y."/>
        </authorList>
    </citation>
    <scope>NUCLEOTIDE SEQUENCE</scope>
    <source>
        <strain evidence="2">KIB01</strain>
    </source>
</reference>
<keyword evidence="3" id="KW-1185">Reference proteome</keyword>
<dbReference type="SUPFAM" id="SSF53098">
    <property type="entry name" value="Ribonuclease H-like"/>
    <property type="match status" value="1"/>
</dbReference>
<dbReference type="CDD" id="cd06222">
    <property type="entry name" value="RNase_H_like"/>
    <property type="match status" value="1"/>
</dbReference>
<dbReference type="AlphaFoldDB" id="A0AAD9WMW9"/>
<comment type="caution">
    <text evidence="2">The sequence shown here is derived from an EMBL/GenBank/DDBJ whole genome shotgun (WGS) entry which is preliminary data.</text>
</comment>